<protein>
    <submittedName>
        <fullName evidence="1">Uncharacterized protein</fullName>
    </submittedName>
</protein>
<dbReference type="InterPro" id="IPR014710">
    <property type="entry name" value="RmlC-like_jellyroll"/>
</dbReference>
<evidence type="ECO:0000313" key="2">
    <source>
        <dbReference type="Proteomes" id="UP000265930"/>
    </source>
</evidence>
<dbReference type="Proteomes" id="UP000265930">
    <property type="component" value="Unassembled WGS sequence"/>
</dbReference>
<accession>A0A399ILP8</accession>
<dbReference type="InterPro" id="IPR011051">
    <property type="entry name" value="RmlC_Cupin_sf"/>
</dbReference>
<dbReference type="GO" id="GO:0008830">
    <property type="term" value="F:dTDP-4-dehydrorhamnose 3,5-epimerase activity"/>
    <property type="evidence" value="ECO:0007669"/>
    <property type="project" value="InterPro"/>
</dbReference>
<dbReference type="Pfam" id="PF00908">
    <property type="entry name" value="dTDP_sugar_isom"/>
    <property type="match status" value="1"/>
</dbReference>
<reference evidence="1 2" key="1">
    <citation type="submission" date="2018-08" db="EMBL/GenBank/DDBJ databases">
        <title>Genome of Clostridium chromiireducens C1, DSM12136.</title>
        <authorList>
            <person name="Xing M."/>
            <person name="Wei Y."/>
            <person name="Ang E.L."/>
            <person name="Zhao H."/>
            <person name="Zhang Y."/>
        </authorList>
    </citation>
    <scope>NUCLEOTIDE SEQUENCE [LARGE SCALE GENOMIC DNA]</scope>
    <source>
        <strain evidence="1 2">C1</strain>
    </source>
</reference>
<dbReference type="EMBL" id="QXDJ01000003">
    <property type="protein sequence ID" value="RII33953.1"/>
    <property type="molecule type" value="Genomic_DNA"/>
</dbReference>
<comment type="caution">
    <text evidence="1">The sequence shown here is derived from an EMBL/GenBank/DDBJ whole genome shotgun (WGS) entry which is preliminary data.</text>
</comment>
<organism evidence="1 2">
    <name type="scientific">Clostridium chromiireducens</name>
    <dbReference type="NCBI Taxonomy" id="225345"/>
    <lineage>
        <taxon>Bacteria</taxon>
        <taxon>Bacillati</taxon>
        <taxon>Bacillota</taxon>
        <taxon>Clostridia</taxon>
        <taxon>Eubacteriales</taxon>
        <taxon>Clostridiaceae</taxon>
        <taxon>Clostridium</taxon>
    </lineage>
</organism>
<dbReference type="InterPro" id="IPR000888">
    <property type="entry name" value="RmlC-like"/>
</dbReference>
<gene>
    <name evidence="1" type="ORF">D2A34_12250</name>
</gene>
<sequence length="38" mass="4464">MRVTKGEVFNVAVDLRNGPKTYIKWEGIILIKENKKQF</sequence>
<evidence type="ECO:0000313" key="1">
    <source>
        <dbReference type="EMBL" id="RII33953.1"/>
    </source>
</evidence>
<dbReference type="SUPFAM" id="SSF51182">
    <property type="entry name" value="RmlC-like cupins"/>
    <property type="match status" value="1"/>
</dbReference>
<name>A0A399ILP8_9CLOT</name>
<dbReference type="AlphaFoldDB" id="A0A399ILP8"/>
<proteinExistence type="predicted"/>
<dbReference type="Gene3D" id="2.60.120.10">
    <property type="entry name" value="Jelly Rolls"/>
    <property type="match status" value="1"/>
</dbReference>